<gene>
    <name evidence="1" type="primary">csy3</name>
    <name evidence="1" type="ORF">C9I99_04625</name>
</gene>
<comment type="caution">
    <text evidence="1">The sequence shown here is derived from an EMBL/GenBank/DDBJ whole genome shotgun (WGS) entry which is preliminary data.</text>
</comment>
<proteinExistence type="predicted"/>
<sequence length="328" mass="36213">MTKLTTPSVLAFESKLACSDALMFAGNWQQRDNVGSWQPVPVFEKSVRGTISNRIKGAKASKIDAEVEKANPQTVDNAALPFDADTLKLQFTLRVLGDLSTPSTCNNPDYQTALASVICHYVESNGFKTIAHRYATNLANGRFLWRNRVGAEAVEVRISHEEKQWVFDAHELSLKAFDAKNKGLTEITAVIEQGLMGEKATLLKVEAFSQLGDGQTVFPSQELVMNSGSGDKSKYLYQLNGQAAMHSQKVGNALRTIDTWYPQADEFGPIAIEPYGSVTNRGVAYRKPKAKTDFYNLLDSWLLKDKAPGLDQQHYVIAMLIRGGVFGE</sequence>
<keyword evidence="2" id="KW-1185">Reference proteome</keyword>
<dbReference type="Pfam" id="PF09615">
    <property type="entry name" value="Cas_Csy3"/>
    <property type="match status" value="1"/>
</dbReference>
<dbReference type="RefSeq" id="WP_107347642.1">
    <property type="nucleotide sequence ID" value="NZ_PYMH01000001.1"/>
</dbReference>
<dbReference type="EMBL" id="PYMH01000001">
    <property type="protein sequence ID" value="PSU36288.1"/>
    <property type="molecule type" value="Genomic_DNA"/>
</dbReference>
<dbReference type="OrthoDB" id="240864at2"/>
<dbReference type="NCBIfam" id="TIGR02566">
    <property type="entry name" value="cas_Csy3"/>
    <property type="match status" value="1"/>
</dbReference>
<organism evidence="1 2">
    <name type="scientific">Photobacterium lutimaris</name>
    <dbReference type="NCBI Taxonomy" id="388278"/>
    <lineage>
        <taxon>Bacteria</taxon>
        <taxon>Pseudomonadati</taxon>
        <taxon>Pseudomonadota</taxon>
        <taxon>Gammaproteobacteria</taxon>
        <taxon>Vibrionales</taxon>
        <taxon>Vibrionaceae</taxon>
        <taxon>Photobacterium</taxon>
    </lineage>
</organism>
<dbReference type="Proteomes" id="UP000241222">
    <property type="component" value="Unassembled WGS sequence"/>
</dbReference>
<evidence type="ECO:0000313" key="2">
    <source>
        <dbReference type="Proteomes" id="UP000241222"/>
    </source>
</evidence>
<name>A0A2T3J4S0_9GAMM</name>
<protein>
    <submittedName>
        <fullName evidence="1">Type I-F CRISPR-associated protein Csy3</fullName>
    </submittedName>
</protein>
<dbReference type="AlphaFoldDB" id="A0A2T3J4S0"/>
<reference evidence="1 2" key="1">
    <citation type="submission" date="2018-03" db="EMBL/GenBank/DDBJ databases">
        <title>Whole genome sequencing of Histamine producing bacteria.</title>
        <authorList>
            <person name="Butler K."/>
        </authorList>
    </citation>
    <scope>NUCLEOTIDE SEQUENCE [LARGE SCALE GENOMIC DNA]</scope>
    <source>
        <strain evidence="1 2">JCM 13586</strain>
    </source>
</reference>
<dbReference type="InterPro" id="IPR013399">
    <property type="entry name" value="CRISPR-assoc_prot_Csy3"/>
</dbReference>
<dbReference type="CDD" id="cd09737">
    <property type="entry name" value="Csy3_I-F"/>
    <property type="match status" value="1"/>
</dbReference>
<accession>A0A2T3J4S0</accession>
<evidence type="ECO:0000313" key="1">
    <source>
        <dbReference type="EMBL" id="PSU36288.1"/>
    </source>
</evidence>